<feature type="transmembrane region" description="Helical" evidence="2">
    <location>
        <begin position="252"/>
        <end position="277"/>
    </location>
</feature>
<keyword evidence="2" id="KW-0472">Membrane</keyword>
<protein>
    <submittedName>
        <fullName evidence="3">Uncharacterized protein</fullName>
    </submittedName>
</protein>
<sequence length="286" mass="32485">MGGCCRVLGQECSIRNLGLRFHDARAFTDSPLPRPLFALLRFLYAALAIGDLVWIGLDRPNGEWIIHFGNWSRIVTALFFLFGSIIALLSSACVSRESDQYDRITQEDDQSHSFLDPDSNSCGVKPGEKDDSNSPSKTDNLSCHHRLLWFLHTLAFNSSFVCLVAYFAYFYEERYTLLGMLDFPRHVLYLVLLIVDILASYIPVRLWHVMYAYIFSGVFVIFTVVLIVVETKIDFSADPVIYPSLESRSKPLIYTAILSLFLIAGAPVAQMVFYILYRIRACLMSS</sequence>
<evidence type="ECO:0000256" key="2">
    <source>
        <dbReference type="SAM" id="Phobius"/>
    </source>
</evidence>
<keyword evidence="2" id="KW-1133">Transmembrane helix</keyword>
<accession>A0AAD9R3F0</accession>
<organism evidence="3 4">
    <name type="scientific">Acropora cervicornis</name>
    <name type="common">Staghorn coral</name>
    <dbReference type="NCBI Taxonomy" id="6130"/>
    <lineage>
        <taxon>Eukaryota</taxon>
        <taxon>Metazoa</taxon>
        <taxon>Cnidaria</taxon>
        <taxon>Anthozoa</taxon>
        <taxon>Hexacorallia</taxon>
        <taxon>Scleractinia</taxon>
        <taxon>Astrocoeniina</taxon>
        <taxon>Acroporidae</taxon>
        <taxon>Acropora</taxon>
    </lineage>
</organism>
<reference evidence="3" key="2">
    <citation type="journal article" date="2023" name="Science">
        <title>Genomic signatures of disease resistance in endangered staghorn corals.</title>
        <authorList>
            <person name="Vollmer S.V."/>
            <person name="Selwyn J.D."/>
            <person name="Despard B.A."/>
            <person name="Roesel C.L."/>
        </authorList>
    </citation>
    <scope>NUCLEOTIDE SEQUENCE</scope>
    <source>
        <strain evidence="3">K2</strain>
    </source>
</reference>
<proteinExistence type="predicted"/>
<feature type="region of interest" description="Disordered" evidence="1">
    <location>
        <begin position="106"/>
        <end position="136"/>
    </location>
</feature>
<dbReference type="EMBL" id="JARQWQ010000004">
    <property type="protein sequence ID" value="KAK2572394.1"/>
    <property type="molecule type" value="Genomic_DNA"/>
</dbReference>
<dbReference type="PANTHER" id="PTHR12242:SF45">
    <property type="entry name" value="MARVEL DOMAIN-CONTAINING PROTEIN"/>
    <property type="match status" value="1"/>
</dbReference>
<gene>
    <name evidence="3" type="ORF">P5673_002634</name>
</gene>
<keyword evidence="4" id="KW-1185">Reference proteome</keyword>
<keyword evidence="2" id="KW-0812">Transmembrane</keyword>
<feature type="transmembrane region" description="Helical" evidence="2">
    <location>
        <begin position="209"/>
        <end position="229"/>
    </location>
</feature>
<feature type="transmembrane region" description="Helical" evidence="2">
    <location>
        <begin position="147"/>
        <end position="171"/>
    </location>
</feature>
<dbReference type="AlphaFoldDB" id="A0AAD9R3F0"/>
<evidence type="ECO:0000313" key="4">
    <source>
        <dbReference type="Proteomes" id="UP001249851"/>
    </source>
</evidence>
<dbReference type="GO" id="GO:0016020">
    <property type="term" value="C:membrane"/>
    <property type="evidence" value="ECO:0007669"/>
    <property type="project" value="TreeGrafter"/>
</dbReference>
<evidence type="ECO:0000256" key="1">
    <source>
        <dbReference type="SAM" id="MobiDB-lite"/>
    </source>
</evidence>
<comment type="caution">
    <text evidence="3">The sequence shown here is derived from an EMBL/GenBank/DDBJ whole genome shotgun (WGS) entry which is preliminary data.</text>
</comment>
<name>A0AAD9R3F0_ACRCE</name>
<dbReference type="PANTHER" id="PTHR12242">
    <property type="entry name" value="OS02G0130600 PROTEIN-RELATED"/>
    <property type="match status" value="1"/>
</dbReference>
<feature type="transmembrane region" description="Helical" evidence="2">
    <location>
        <begin position="74"/>
        <end position="94"/>
    </location>
</feature>
<evidence type="ECO:0000313" key="3">
    <source>
        <dbReference type="EMBL" id="KAK2572394.1"/>
    </source>
</evidence>
<reference evidence="3" key="1">
    <citation type="journal article" date="2023" name="G3 (Bethesda)">
        <title>Whole genome assembly and annotation of the endangered Caribbean coral Acropora cervicornis.</title>
        <authorList>
            <person name="Selwyn J.D."/>
            <person name="Vollmer S.V."/>
        </authorList>
    </citation>
    <scope>NUCLEOTIDE SEQUENCE</scope>
    <source>
        <strain evidence="3">K2</strain>
    </source>
</reference>
<feature type="transmembrane region" description="Helical" evidence="2">
    <location>
        <begin position="35"/>
        <end position="54"/>
    </location>
</feature>
<feature type="transmembrane region" description="Helical" evidence="2">
    <location>
        <begin position="183"/>
        <end position="202"/>
    </location>
</feature>
<dbReference type="Proteomes" id="UP001249851">
    <property type="component" value="Unassembled WGS sequence"/>
</dbReference>